<feature type="transmembrane region" description="Helical" evidence="1">
    <location>
        <begin position="20"/>
        <end position="37"/>
    </location>
</feature>
<proteinExistence type="predicted"/>
<feature type="transmembrane region" description="Helical" evidence="1">
    <location>
        <begin position="128"/>
        <end position="155"/>
    </location>
</feature>
<dbReference type="RefSeq" id="WP_104439771.1">
    <property type="nucleotide sequence ID" value="NZ_PTJA01000021.1"/>
</dbReference>
<gene>
    <name evidence="2" type="ORF">BXY41_12150</name>
</gene>
<dbReference type="Proteomes" id="UP000237749">
    <property type="component" value="Unassembled WGS sequence"/>
</dbReference>
<accession>A0A2S6HCB4</accession>
<evidence type="ECO:0000256" key="1">
    <source>
        <dbReference type="SAM" id="Phobius"/>
    </source>
</evidence>
<feature type="transmembrane region" description="Helical" evidence="1">
    <location>
        <begin position="100"/>
        <end position="122"/>
    </location>
</feature>
<feature type="transmembrane region" description="Helical" evidence="1">
    <location>
        <begin position="43"/>
        <end position="63"/>
    </location>
</feature>
<comment type="caution">
    <text evidence="2">The sequence shown here is derived from an EMBL/GenBank/DDBJ whole genome shotgun (WGS) entry which is preliminary data.</text>
</comment>
<name>A0A2S6HCB4_9FIRM</name>
<evidence type="ECO:0000313" key="3">
    <source>
        <dbReference type="Proteomes" id="UP000237749"/>
    </source>
</evidence>
<reference evidence="2 3" key="1">
    <citation type="submission" date="2018-02" db="EMBL/GenBank/DDBJ databases">
        <title>Genomic Encyclopedia of Archaeal and Bacterial Type Strains, Phase II (KMG-II): from individual species to whole genera.</title>
        <authorList>
            <person name="Goeker M."/>
        </authorList>
    </citation>
    <scope>NUCLEOTIDE SEQUENCE [LARGE SCALE GENOMIC DNA]</scope>
    <source>
        <strain evidence="2 3">DSM 3808</strain>
    </source>
</reference>
<keyword evidence="1" id="KW-1133">Transmembrane helix</keyword>
<keyword evidence="3" id="KW-1185">Reference proteome</keyword>
<feature type="transmembrane region" description="Helical" evidence="1">
    <location>
        <begin position="308"/>
        <end position="330"/>
    </location>
</feature>
<dbReference type="EMBL" id="PTJA01000021">
    <property type="protein sequence ID" value="PPK75144.1"/>
    <property type="molecule type" value="Genomic_DNA"/>
</dbReference>
<organism evidence="2 3">
    <name type="scientific">Lacrimispora xylanisolvens</name>
    <dbReference type="NCBI Taxonomy" id="384636"/>
    <lineage>
        <taxon>Bacteria</taxon>
        <taxon>Bacillati</taxon>
        <taxon>Bacillota</taxon>
        <taxon>Clostridia</taxon>
        <taxon>Lachnospirales</taxon>
        <taxon>Lachnospiraceae</taxon>
        <taxon>Lacrimispora</taxon>
    </lineage>
</organism>
<keyword evidence="1" id="KW-0472">Membrane</keyword>
<protein>
    <submittedName>
        <fullName evidence="2">Uncharacterized protein</fullName>
    </submittedName>
</protein>
<feature type="transmembrane region" description="Helical" evidence="1">
    <location>
        <begin position="199"/>
        <end position="219"/>
    </location>
</feature>
<keyword evidence="1" id="KW-0812">Transmembrane</keyword>
<evidence type="ECO:0000313" key="2">
    <source>
        <dbReference type="EMBL" id="PPK75144.1"/>
    </source>
</evidence>
<feature type="transmembrane region" description="Helical" evidence="1">
    <location>
        <begin position="231"/>
        <end position="256"/>
    </location>
</feature>
<dbReference type="AlphaFoldDB" id="A0A2S6HCB4"/>
<sequence>MEVFEFINERINIREKKTKLFFLFLCVLYVMPFIIYYEDILSNWHLLIFDFLILIIIYLWIYYAPKFCHKFELLGCCFKDVSYESFYTEKKDFFYLKKRFNIYKASFIVIWILSIIAVISIAHRTHFYLYNIFGAYSLVIFILSMVLNGASYYFCISYVIYLRYLSNFAGTKKFKCNKYIPSSTYGFQFLISFSNNNAYVFLIVSLLYSICGYLILNLISTNVEIKQKLYAVVIGGITLLFGIGTFIAIFIVPYAFLKRILIMWKENLMKEIEMKIKNFNKDKVSDLESLININDILYKDDFKHGFDIVSIILLISTIIVNITGACDFIINNMS</sequence>